<keyword evidence="3 6" id="KW-0812">Transmembrane</keyword>
<comment type="similarity">
    <text evidence="2">Belongs to the UPF0014 family.</text>
</comment>
<evidence type="ECO:0000313" key="7">
    <source>
        <dbReference type="EMBL" id="TWT89066.1"/>
    </source>
</evidence>
<keyword evidence="5 6" id="KW-0472">Membrane</keyword>
<dbReference type="AlphaFoldDB" id="A0A5C5ZPG6"/>
<dbReference type="InterPro" id="IPR005226">
    <property type="entry name" value="UPF0014_fam"/>
</dbReference>
<feature type="transmembrane region" description="Helical" evidence="6">
    <location>
        <begin position="95"/>
        <end position="115"/>
    </location>
</feature>
<feature type="transmembrane region" description="Helical" evidence="6">
    <location>
        <begin position="127"/>
        <end position="147"/>
    </location>
</feature>
<organism evidence="7 8">
    <name type="scientific">Pseudobythopirellula maris</name>
    <dbReference type="NCBI Taxonomy" id="2527991"/>
    <lineage>
        <taxon>Bacteria</taxon>
        <taxon>Pseudomonadati</taxon>
        <taxon>Planctomycetota</taxon>
        <taxon>Planctomycetia</taxon>
        <taxon>Pirellulales</taxon>
        <taxon>Lacipirellulaceae</taxon>
        <taxon>Pseudobythopirellula</taxon>
    </lineage>
</organism>
<dbReference type="RefSeq" id="WP_146400651.1">
    <property type="nucleotide sequence ID" value="NZ_SJPQ01000002.1"/>
</dbReference>
<dbReference type="GO" id="GO:0005886">
    <property type="term" value="C:plasma membrane"/>
    <property type="evidence" value="ECO:0007669"/>
    <property type="project" value="TreeGrafter"/>
</dbReference>
<evidence type="ECO:0000256" key="1">
    <source>
        <dbReference type="ARBA" id="ARBA00004141"/>
    </source>
</evidence>
<accession>A0A5C5ZPG6</accession>
<keyword evidence="8" id="KW-1185">Reference proteome</keyword>
<dbReference type="Proteomes" id="UP000315440">
    <property type="component" value="Unassembled WGS sequence"/>
</dbReference>
<evidence type="ECO:0000256" key="2">
    <source>
        <dbReference type="ARBA" id="ARBA00005268"/>
    </source>
</evidence>
<reference evidence="7 8" key="1">
    <citation type="submission" date="2019-02" db="EMBL/GenBank/DDBJ databases">
        <title>Deep-cultivation of Planctomycetes and their phenomic and genomic characterization uncovers novel biology.</title>
        <authorList>
            <person name="Wiegand S."/>
            <person name="Jogler M."/>
            <person name="Boedeker C."/>
            <person name="Pinto D."/>
            <person name="Vollmers J."/>
            <person name="Rivas-Marin E."/>
            <person name="Kohn T."/>
            <person name="Peeters S.H."/>
            <person name="Heuer A."/>
            <person name="Rast P."/>
            <person name="Oberbeckmann S."/>
            <person name="Bunk B."/>
            <person name="Jeske O."/>
            <person name="Meyerdierks A."/>
            <person name="Storesund J.E."/>
            <person name="Kallscheuer N."/>
            <person name="Luecker S."/>
            <person name="Lage O.M."/>
            <person name="Pohl T."/>
            <person name="Merkel B.J."/>
            <person name="Hornburger P."/>
            <person name="Mueller R.-W."/>
            <person name="Bruemmer F."/>
            <person name="Labrenz M."/>
            <person name="Spormann A.M."/>
            <person name="Op Den Camp H."/>
            <person name="Overmann J."/>
            <person name="Amann R."/>
            <person name="Jetten M.S.M."/>
            <person name="Mascher T."/>
            <person name="Medema M.H."/>
            <person name="Devos D.P."/>
            <person name="Kaster A.-K."/>
            <person name="Ovreas L."/>
            <person name="Rohde M."/>
            <person name="Galperin M.Y."/>
            <person name="Jogler C."/>
        </authorList>
    </citation>
    <scope>NUCLEOTIDE SEQUENCE [LARGE SCALE GENOMIC DNA]</scope>
    <source>
        <strain evidence="7 8">Mal64</strain>
    </source>
</reference>
<feature type="transmembrane region" description="Helical" evidence="6">
    <location>
        <begin position="40"/>
        <end position="59"/>
    </location>
</feature>
<evidence type="ECO:0000256" key="5">
    <source>
        <dbReference type="ARBA" id="ARBA00023136"/>
    </source>
</evidence>
<evidence type="ECO:0008006" key="9">
    <source>
        <dbReference type="Google" id="ProtNLM"/>
    </source>
</evidence>
<evidence type="ECO:0000256" key="3">
    <source>
        <dbReference type="ARBA" id="ARBA00022692"/>
    </source>
</evidence>
<name>A0A5C5ZPG6_9BACT</name>
<evidence type="ECO:0000313" key="8">
    <source>
        <dbReference type="Proteomes" id="UP000315440"/>
    </source>
</evidence>
<dbReference type="PANTHER" id="PTHR30028">
    <property type="entry name" value="UPF0014 INNER MEMBRANE PROTEIN YBBM-RELATED"/>
    <property type="match status" value="1"/>
</dbReference>
<dbReference type="Pfam" id="PF03649">
    <property type="entry name" value="UPF0014"/>
    <property type="match status" value="1"/>
</dbReference>
<feature type="transmembrane region" description="Helical" evidence="6">
    <location>
        <begin position="6"/>
        <end position="28"/>
    </location>
</feature>
<keyword evidence="4 6" id="KW-1133">Transmembrane helix</keyword>
<gene>
    <name evidence="7" type="ORF">Mal64_25580</name>
</gene>
<feature type="transmembrane region" description="Helical" evidence="6">
    <location>
        <begin position="207"/>
        <end position="229"/>
    </location>
</feature>
<sequence>MLAAVATIPLTKLALAFAPVALLLVVLWRWSLRPGAALYALGRMLVQLAAIGYVLAALFAADHPAWVLLALVVMTLAAGKIAIRTSLDRSAAHYWRAVAAIGLAGWATLAVVVLGVLSPQPWWSPRLVVPLAGMILANAMNAIGVAVERFESERERGAEWRDARNHAITAALIPATNALLAVGLVAIPGMMTGQVLSGEDPLVAARYQVMVMAMVYGSAGLACVAYFMLSRRERR</sequence>
<dbReference type="OrthoDB" id="9791807at2"/>
<feature type="transmembrane region" description="Helical" evidence="6">
    <location>
        <begin position="65"/>
        <end position="83"/>
    </location>
</feature>
<proteinExistence type="inferred from homology"/>
<comment type="caution">
    <text evidence="7">The sequence shown here is derived from an EMBL/GenBank/DDBJ whole genome shotgun (WGS) entry which is preliminary data.</text>
</comment>
<protein>
    <recommendedName>
        <fullName evidence="9">ABC transporter permease</fullName>
    </recommendedName>
</protein>
<evidence type="ECO:0000256" key="6">
    <source>
        <dbReference type="SAM" id="Phobius"/>
    </source>
</evidence>
<evidence type="ECO:0000256" key="4">
    <source>
        <dbReference type="ARBA" id="ARBA00022989"/>
    </source>
</evidence>
<dbReference type="EMBL" id="SJPQ01000002">
    <property type="protein sequence ID" value="TWT89066.1"/>
    <property type="molecule type" value="Genomic_DNA"/>
</dbReference>
<comment type="subcellular location">
    <subcellularLocation>
        <location evidence="1">Membrane</location>
        <topology evidence="1">Multi-pass membrane protein</topology>
    </subcellularLocation>
</comment>
<dbReference type="PANTHER" id="PTHR30028:SF0">
    <property type="entry name" value="PROTEIN ALUMINUM SENSITIVE 3"/>
    <property type="match status" value="1"/>
</dbReference>
<feature type="transmembrane region" description="Helical" evidence="6">
    <location>
        <begin position="167"/>
        <end position="187"/>
    </location>
</feature>